<dbReference type="Gene3D" id="3.40.50.410">
    <property type="entry name" value="von Willebrand factor, type A domain"/>
    <property type="match status" value="1"/>
</dbReference>
<dbReference type="GO" id="GO:0007155">
    <property type="term" value="P:cell adhesion"/>
    <property type="evidence" value="ECO:0007669"/>
    <property type="project" value="InterPro"/>
</dbReference>
<accession>A0A5B8XZP7</accession>
<dbReference type="GO" id="GO:0005509">
    <property type="term" value="F:calcium ion binding"/>
    <property type="evidence" value="ECO:0007669"/>
    <property type="project" value="InterPro"/>
</dbReference>
<evidence type="ECO:0000256" key="3">
    <source>
        <dbReference type="SAM" id="MobiDB-lite"/>
    </source>
</evidence>
<feature type="compositionally biased region" description="Gly residues" evidence="3">
    <location>
        <begin position="53"/>
        <end position="62"/>
    </location>
</feature>
<evidence type="ECO:0000313" key="6">
    <source>
        <dbReference type="EMBL" id="QDG50071.1"/>
    </source>
</evidence>
<protein>
    <submittedName>
        <fullName evidence="6">VWA domain-containing protein</fullName>
    </submittedName>
</protein>
<dbReference type="Pfam" id="PF02412">
    <property type="entry name" value="TSP_3"/>
    <property type="match status" value="3"/>
</dbReference>
<name>A0A4Y6PP11_PERCE</name>
<feature type="compositionally biased region" description="Polar residues" evidence="3">
    <location>
        <begin position="24"/>
        <end position="34"/>
    </location>
</feature>
<evidence type="ECO:0000256" key="2">
    <source>
        <dbReference type="ARBA" id="ARBA00022837"/>
    </source>
</evidence>
<accession>A0A4Y6PP11</accession>
<proteinExistence type="predicted"/>
<dbReference type="PROSITE" id="PS50234">
    <property type="entry name" value="VWFA"/>
    <property type="match status" value="1"/>
</dbReference>
<feature type="domain" description="VWFA" evidence="5">
    <location>
        <begin position="224"/>
        <end position="407"/>
    </location>
</feature>
<dbReference type="PROSITE" id="PS51257">
    <property type="entry name" value="PROKAR_LIPOPROTEIN"/>
    <property type="match status" value="1"/>
</dbReference>
<dbReference type="AlphaFoldDB" id="A0A4Y6PP11"/>
<dbReference type="InterPro" id="IPR002035">
    <property type="entry name" value="VWF_A"/>
</dbReference>
<evidence type="ECO:0000256" key="4">
    <source>
        <dbReference type="SAM" id="SignalP"/>
    </source>
</evidence>
<keyword evidence="7" id="KW-1185">Reference proteome</keyword>
<feature type="chain" id="PRO_5030106158" evidence="4">
    <location>
        <begin position="27"/>
        <end position="592"/>
    </location>
</feature>
<feature type="signal peptide" evidence="4">
    <location>
        <begin position="1"/>
        <end position="26"/>
    </location>
</feature>
<evidence type="ECO:0000256" key="1">
    <source>
        <dbReference type="ARBA" id="ARBA00022729"/>
    </source>
</evidence>
<dbReference type="Pfam" id="PF00092">
    <property type="entry name" value="VWA"/>
    <property type="match status" value="1"/>
</dbReference>
<gene>
    <name evidence="6" type="ORF">FIV42_04765</name>
</gene>
<feature type="region of interest" description="Disordered" evidence="3">
    <location>
        <begin position="123"/>
        <end position="175"/>
    </location>
</feature>
<dbReference type="InterPro" id="IPR003367">
    <property type="entry name" value="Thrombospondin_3-like_rpt"/>
</dbReference>
<organism evidence="6 7">
    <name type="scientific">Persicimonas caeni</name>
    <dbReference type="NCBI Taxonomy" id="2292766"/>
    <lineage>
        <taxon>Bacteria</taxon>
        <taxon>Deltaproteobacteria</taxon>
        <taxon>Bradymonadales</taxon>
        <taxon>Bradymonadaceae</taxon>
        <taxon>Persicimonas</taxon>
    </lineage>
</organism>
<dbReference type="Gene3D" id="4.10.1080.10">
    <property type="entry name" value="TSP type-3 repeat"/>
    <property type="match status" value="1"/>
</dbReference>
<dbReference type="InterPro" id="IPR028974">
    <property type="entry name" value="TSP_type-3_rpt"/>
</dbReference>
<dbReference type="SMART" id="SM00327">
    <property type="entry name" value="VWA"/>
    <property type="match status" value="1"/>
</dbReference>
<dbReference type="SUPFAM" id="SSF53300">
    <property type="entry name" value="vWA-like"/>
    <property type="match status" value="1"/>
</dbReference>
<evidence type="ECO:0000259" key="5">
    <source>
        <dbReference type="PROSITE" id="PS50234"/>
    </source>
</evidence>
<keyword evidence="1 4" id="KW-0732">Signal</keyword>
<dbReference type="RefSeq" id="WP_141196567.1">
    <property type="nucleotide sequence ID" value="NZ_CP041186.1"/>
</dbReference>
<reference evidence="6 7" key="1">
    <citation type="submission" date="2019-06" db="EMBL/GenBank/DDBJ databases">
        <title>Persicimonas caeni gen. nov., sp. nov., a predatory bacterium isolated from solar saltern.</title>
        <authorList>
            <person name="Wang S."/>
        </authorList>
    </citation>
    <scope>NUCLEOTIDE SEQUENCE [LARGE SCALE GENOMIC DNA]</scope>
    <source>
        <strain evidence="6 7">YN101</strain>
    </source>
</reference>
<evidence type="ECO:0000313" key="7">
    <source>
        <dbReference type="Proteomes" id="UP000315995"/>
    </source>
</evidence>
<dbReference type="InterPro" id="IPR036465">
    <property type="entry name" value="vWFA_dom_sf"/>
</dbReference>
<dbReference type="OrthoDB" id="5476112at2"/>
<keyword evidence="2" id="KW-0106">Calcium</keyword>
<dbReference type="EMBL" id="CP041186">
    <property type="protein sequence ID" value="QDG50071.1"/>
    <property type="molecule type" value="Genomic_DNA"/>
</dbReference>
<sequence>MNRIIAKIVVLLFVWGLAACSTDGTANVSNSSSCADGEEQNAVTGECEPSGGDNDGGGGGTDAGDVQDQDTEPARPWDDNDGDNIPNRLDNCANASNPDQADGDGDGVGDACDNCVDAANFDQADSDGDGQGDACADGPSYDSTLDHDNDGTPTIEDNCPNTSNPGQGDADGDSLGDACDNCPNAANYDQADSNGDGQGDACTPTPVGDICGNQQGQFTEVEPNIYIILDKSGSMSGGSLSEAKSALNTMADQLSSTVRFGMLIYPAGSNECTAAGSEILDMGLHPASTIKSSYSGVSAGGVTPTGGALYQVRNQSLYSDPSDSLDAVRPKVVVLITDGNPNDGCGEQTYAANQAGALYNAGVPVYVIGFNSGANPSNLDQIAQRGGTNSHYTADSPGQLVNVLSNINDQVISCSYVLDPPPEDPAKIWVEIQGTPVSQDASNGYTYDAGANTLTLHGQSCNTLRNADPNAPSPLKITMGCATDCQESGEEICDYLDNDCDGEIDEGCEDCTPEVCDGVDNNCDGEIDEGCPQCSFENESCTEDGDCCLGNCRDNICQPPCRPLGVTCEQNGDCCSGVCAPNGDGTSSCIGG</sequence>
<dbReference type="Proteomes" id="UP000315995">
    <property type="component" value="Chromosome"/>
</dbReference>
<dbReference type="CDD" id="cd00198">
    <property type="entry name" value="vWFA"/>
    <property type="match status" value="1"/>
</dbReference>
<dbReference type="SUPFAM" id="SSF103647">
    <property type="entry name" value="TSP type-3 repeat"/>
    <property type="match status" value="1"/>
</dbReference>
<dbReference type="PANTHER" id="PTHR10199">
    <property type="entry name" value="THROMBOSPONDIN"/>
    <property type="match status" value="1"/>
</dbReference>
<feature type="region of interest" description="Disordered" evidence="3">
    <location>
        <begin position="24"/>
        <end position="106"/>
    </location>
</feature>